<evidence type="ECO:0000313" key="2">
    <source>
        <dbReference type="EMBL" id="CAE6442049.1"/>
    </source>
</evidence>
<dbReference type="EMBL" id="CAJMWS010000405">
    <property type="protein sequence ID" value="CAE6442049.1"/>
    <property type="molecule type" value="Genomic_DNA"/>
</dbReference>
<gene>
    <name evidence="2" type="ORF">RDB_LOCUS131360</name>
</gene>
<name>A0A8H3G9A2_9AGAM</name>
<accession>A0A8H3G9A2</accession>
<evidence type="ECO:0000256" key="1">
    <source>
        <dbReference type="SAM" id="MobiDB-lite"/>
    </source>
</evidence>
<comment type="caution">
    <text evidence="2">The sequence shown here is derived from an EMBL/GenBank/DDBJ whole genome shotgun (WGS) entry which is preliminary data.</text>
</comment>
<dbReference type="Proteomes" id="UP000663846">
    <property type="component" value="Unassembled WGS sequence"/>
</dbReference>
<organism evidence="2 3">
    <name type="scientific">Rhizoctonia solani</name>
    <dbReference type="NCBI Taxonomy" id="456999"/>
    <lineage>
        <taxon>Eukaryota</taxon>
        <taxon>Fungi</taxon>
        <taxon>Dikarya</taxon>
        <taxon>Basidiomycota</taxon>
        <taxon>Agaricomycotina</taxon>
        <taxon>Agaricomycetes</taxon>
        <taxon>Cantharellales</taxon>
        <taxon>Ceratobasidiaceae</taxon>
        <taxon>Rhizoctonia</taxon>
    </lineage>
</organism>
<dbReference type="AlphaFoldDB" id="A0A8H3G9A2"/>
<reference evidence="2" key="1">
    <citation type="submission" date="2021-01" db="EMBL/GenBank/DDBJ databases">
        <authorList>
            <person name="Kaushik A."/>
        </authorList>
    </citation>
    <scope>NUCLEOTIDE SEQUENCE</scope>
    <source>
        <strain evidence="2">AG1-1C</strain>
    </source>
</reference>
<sequence length="125" mass="14384">MNNQRPSLRNNYLSVSSSSFLISEPTDMQQSKGRARGRPGHIPRPSTAFKIHEIQLMKHTSLGECDPDYLHYSRKDMSTSDRSFWEQRAEVEKVPDRVGQMHLAYQRENAELRGVTVRNSPRATP</sequence>
<protein>
    <submittedName>
        <fullName evidence="2">Uncharacterized protein</fullName>
    </submittedName>
</protein>
<proteinExistence type="predicted"/>
<evidence type="ECO:0000313" key="3">
    <source>
        <dbReference type="Proteomes" id="UP000663846"/>
    </source>
</evidence>
<feature type="region of interest" description="Disordered" evidence="1">
    <location>
        <begin position="19"/>
        <end position="45"/>
    </location>
</feature>